<dbReference type="SMART" id="SM00028">
    <property type="entry name" value="TPR"/>
    <property type="match status" value="4"/>
</dbReference>
<proteinExistence type="predicted"/>
<evidence type="ECO:0000256" key="1">
    <source>
        <dbReference type="ARBA" id="ARBA00022737"/>
    </source>
</evidence>
<evidence type="ECO:0000256" key="2">
    <source>
        <dbReference type="ARBA" id="ARBA00022803"/>
    </source>
</evidence>
<dbReference type="Gene3D" id="1.25.40.10">
    <property type="entry name" value="Tetratricopeptide repeat domain"/>
    <property type="match status" value="1"/>
</dbReference>
<dbReference type="AlphaFoldDB" id="A0A397UKX9"/>
<keyword evidence="1" id="KW-0677">Repeat</keyword>
<dbReference type="PROSITE" id="PS50005">
    <property type="entry name" value="TPR"/>
    <property type="match status" value="1"/>
</dbReference>
<dbReference type="Pfam" id="PF13181">
    <property type="entry name" value="TPR_8"/>
    <property type="match status" value="2"/>
</dbReference>
<sequence length="253" mass="29674">MWKFCMENLLSMISTASKKICIDNLRTTIVEDTPRKLCKFFIFDLLTAFNEFGLGELVKVMQQMSFNDKASWLHLNFTRVFKISLMDNNFKPLQQFCANIIINNLQIDEGKIWEHKTTLIQKKYNKALECLTKLLEIEPDNIFFALKYHRATYFMIDRCETYRKIAKYKEALADLTSLLEIEPDNPFALRNVGGIFRKLGKYNFALENLTKTLEIDLNNLSALGEIYHMLNELEKAIIDLTKLLRIQKNILLH</sequence>
<comment type="caution">
    <text evidence="4">The sequence shown here is derived from an EMBL/GenBank/DDBJ whole genome shotgun (WGS) entry which is preliminary data.</text>
</comment>
<evidence type="ECO:0000256" key="3">
    <source>
        <dbReference type="PROSITE-ProRule" id="PRU00339"/>
    </source>
</evidence>
<keyword evidence="2 3" id="KW-0802">TPR repeat</keyword>
<reference evidence="4 5" key="1">
    <citation type="submission" date="2018-06" db="EMBL/GenBank/DDBJ databases">
        <title>Comparative genomics reveals the genomic features of Rhizophagus irregularis, R. cerebriforme, R. diaphanum and Gigaspora rosea, and their symbiotic lifestyle signature.</title>
        <authorList>
            <person name="Morin E."/>
            <person name="San Clemente H."/>
            <person name="Chen E.C.H."/>
            <person name="De La Providencia I."/>
            <person name="Hainaut M."/>
            <person name="Kuo A."/>
            <person name="Kohler A."/>
            <person name="Murat C."/>
            <person name="Tang N."/>
            <person name="Roy S."/>
            <person name="Loubradou J."/>
            <person name="Henrissat B."/>
            <person name="Grigoriev I.V."/>
            <person name="Corradi N."/>
            <person name="Roux C."/>
            <person name="Martin F.M."/>
        </authorList>
    </citation>
    <scope>NUCLEOTIDE SEQUENCE [LARGE SCALE GENOMIC DNA]</scope>
    <source>
        <strain evidence="4 5">DAOM 194757</strain>
    </source>
</reference>
<dbReference type="EMBL" id="QKWP01001562">
    <property type="protein sequence ID" value="RIB08033.1"/>
    <property type="molecule type" value="Genomic_DNA"/>
</dbReference>
<dbReference type="OrthoDB" id="1926212at2759"/>
<dbReference type="Proteomes" id="UP000266673">
    <property type="component" value="Unassembled WGS sequence"/>
</dbReference>
<protein>
    <submittedName>
        <fullName evidence="4">Uncharacterized protein</fullName>
    </submittedName>
</protein>
<dbReference type="InterPro" id="IPR011990">
    <property type="entry name" value="TPR-like_helical_dom_sf"/>
</dbReference>
<dbReference type="STRING" id="44941.A0A397UKX9"/>
<accession>A0A397UKX9</accession>
<dbReference type="InterPro" id="IPR019734">
    <property type="entry name" value="TPR_rpt"/>
</dbReference>
<name>A0A397UKX9_9GLOM</name>
<gene>
    <name evidence="4" type="ORF">C2G38_2212671</name>
</gene>
<evidence type="ECO:0000313" key="4">
    <source>
        <dbReference type="EMBL" id="RIB08033.1"/>
    </source>
</evidence>
<dbReference type="InterPro" id="IPR050498">
    <property type="entry name" value="Ycf3"/>
</dbReference>
<dbReference type="PANTHER" id="PTHR44858:SF1">
    <property type="entry name" value="UDP-N-ACETYLGLUCOSAMINE--PEPTIDE N-ACETYLGLUCOSAMINYLTRANSFERASE SPINDLY-RELATED"/>
    <property type="match status" value="1"/>
</dbReference>
<evidence type="ECO:0000313" key="5">
    <source>
        <dbReference type="Proteomes" id="UP000266673"/>
    </source>
</evidence>
<feature type="repeat" description="TPR" evidence="3">
    <location>
        <begin position="186"/>
        <end position="219"/>
    </location>
</feature>
<dbReference type="SUPFAM" id="SSF48452">
    <property type="entry name" value="TPR-like"/>
    <property type="match status" value="1"/>
</dbReference>
<organism evidence="4 5">
    <name type="scientific">Gigaspora rosea</name>
    <dbReference type="NCBI Taxonomy" id="44941"/>
    <lineage>
        <taxon>Eukaryota</taxon>
        <taxon>Fungi</taxon>
        <taxon>Fungi incertae sedis</taxon>
        <taxon>Mucoromycota</taxon>
        <taxon>Glomeromycotina</taxon>
        <taxon>Glomeromycetes</taxon>
        <taxon>Diversisporales</taxon>
        <taxon>Gigasporaceae</taxon>
        <taxon>Gigaspora</taxon>
    </lineage>
</organism>
<dbReference type="PANTHER" id="PTHR44858">
    <property type="entry name" value="TETRATRICOPEPTIDE REPEAT PROTEIN 6"/>
    <property type="match status" value="1"/>
</dbReference>
<keyword evidence="5" id="KW-1185">Reference proteome</keyword>